<evidence type="ECO:0000313" key="2">
    <source>
        <dbReference type="Proteomes" id="UP000887013"/>
    </source>
</evidence>
<proteinExistence type="predicted"/>
<accession>A0A8X6UDW6</accession>
<gene>
    <name evidence="1" type="ORF">NPIL_32221</name>
</gene>
<sequence length="85" mass="9581">MLISYKHSYGGISKNGKTTLTDYSTDLRCGRRSMPVSCENSFAESSSAAKDNSLTAQFAAFRWPCSSYALRRPTKMKWSQKRSQN</sequence>
<protein>
    <submittedName>
        <fullName evidence="1">Uncharacterized protein</fullName>
    </submittedName>
</protein>
<comment type="caution">
    <text evidence="1">The sequence shown here is derived from an EMBL/GenBank/DDBJ whole genome shotgun (WGS) entry which is preliminary data.</text>
</comment>
<organism evidence="1 2">
    <name type="scientific">Nephila pilipes</name>
    <name type="common">Giant wood spider</name>
    <name type="synonym">Nephila maculata</name>
    <dbReference type="NCBI Taxonomy" id="299642"/>
    <lineage>
        <taxon>Eukaryota</taxon>
        <taxon>Metazoa</taxon>
        <taxon>Ecdysozoa</taxon>
        <taxon>Arthropoda</taxon>
        <taxon>Chelicerata</taxon>
        <taxon>Arachnida</taxon>
        <taxon>Araneae</taxon>
        <taxon>Araneomorphae</taxon>
        <taxon>Entelegynae</taxon>
        <taxon>Araneoidea</taxon>
        <taxon>Nephilidae</taxon>
        <taxon>Nephila</taxon>
    </lineage>
</organism>
<reference evidence="1" key="1">
    <citation type="submission" date="2020-08" db="EMBL/GenBank/DDBJ databases">
        <title>Multicomponent nature underlies the extraordinary mechanical properties of spider dragline silk.</title>
        <authorList>
            <person name="Kono N."/>
            <person name="Nakamura H."/>
            <person name="Mori M."/>
            <person name="Yoshida Y."/>
            <person name="Ohtoshi R."/>
            <person name="Malay A.D."/>
            <person name="Moran D.A.P."/>
            <person name="Tomita M."/>
            <person name="Numata K."/>
            <person name="Arakawa K."/>
        </authorList>
    </citation>
    <scope>NUCLEOTIDE SEQUENCE</scope>
</reference>
<dbReference type="EMBL" id="BMAW01076182">
    <property type="protein sequence ID" value="GFU00344.1"/>
    <property type="molecule type" value="Genomic_DNA"/>
</dbReference>
<dbReference type="Proteomes" id="UP000887013">
    <property type="component" value="Unassembled WGS sequence"/>
</dbReference>
<evidence type="ECO:0000313" key="1">
    <source>
        <dbReference type="EMBL" id="GFU00344.1"/>
    </source>
</evidence>
<name>A0A8X6UDW6_NEPPI</name>
<dbReference type="AlphaFoldDB" id="A0A8X6UDW6"/>
<keyword evidence="2" id="KW-1185">Reference proteome</keyword>